<protein>
    <submittedName>
        <fullName evidence="1">Uncharacterized protein</fullName>
    </submittedName>
</protein>
<dbReference type="EMBL" id="AP019537">
    <property type="protein sequence ID" value="BBJ04409.1"/>
    <property type="molecule type" value="Genomic_DNA"/>
</dbReference>
<sequence>MTLKYVESIQGGILKIADLPVRTVPYRDDAELVILLKELVEQGYAFLDTPSGWPPAAVLQQLQEQGDLDFPFTAVTWSGSGKYRTYQVPAC</sequence>
<organism evidence="1">
    <name type="scientific">Marinobacter nauticus</name>
    <name type="common">Marinobacter hydrocarbonoclasticus</name>
    <name type="synonym">Marinobacter aquaeolei</name>
    <dbReference type="NCBI Taxonomy" id="2743"/>
    <lineage>
        <taxon>Bacteria</taxon>
        <taxon>Pseudomonadati</taxon>
        <taxon>Pseudomonadota</taxon>
        <taxon>Gammaproteobacteria</taxon>
        <taxon>Pseudomonadales</taxon>
        <taxon>Marinobacteraceae</taxon>
        <taxon>Marinobacter</taxon>
    </lineage>
</organism>
<reference evidence="1" key="1">
    <citation type="submission" date="2019-03" db="EMBL/GenBank/DDBJ databases">
        <title>Whole genome analysis of nitrate-reducing bacteria Marinobacter hydrocarbonoclasticus YB03.</title>
        <authorList>
            <person name="Azam A.H."/>
            <person name="Yuk S.R."/>
            <person name="Kamarisima K."/>
            <person name="Miyanaga K."/>
            <person name="Tanji Y."/>
        </authorList>
    </citation>
    <scope>NUCLEOTIDE SEQUENCE</scope>
    <source>
        <strain evidence="1">YB03</strain>
    </source>
</reference>
<gene>
    <name evidence="1" type="ORF">YBY_22580</name>
</gene>
<proteinExistence type="predicted"/>
<name>A0A455W540_MARNT</name>
<dbReference type="AlphaFoldDB" id="A0A455W540"/>
<accession>A0A455W540</accession>
<evidence type="ECO:0000313" key="1">
    <source>
        <dbReference type="EMBL" id="BBJ04409.1"/>
    </source>
</evidence>